<keyword evidence="5 6" id="KW-0456">Lyase</keyword>
<dbReference type="NCBIfam" id="TIGR00838">
    <property type="entry name" value="argH"/>
    <property type="match status" value="1"/>
</dbReference>
<dbReference type="InterPro" id="IPR029419">
    <property type="entry name" value="Arg_succ_lyase_C"/>
</dbReference>
<dbReference type="GO" id="GO:0004056">
    <property type="term" value="F:argininosuccinate lyase activity"/>
    <property type="evidence" value="ECO:0007669"/>
    <property type="project" value="UniProtKB-UniRule"/>
</dbReference>
<keyword evidence="4 6" id="KW-0028">Amino-acid biosynthesis</keyword>
<evidence type="ECO:0000256" key="6">
    <source>
        <dbReference type="HAMAP-Rule" id="MF_00006"/>
    </source>
</evidence>
<evidence type="ECO:0000313" key="10">
    <source>
        <dbReference type="Proteomes" id="UP000198661"/>
    </source>
</evidence>
<dbReference type="InterPro" id="IPR008948">
    <property type="entry name" value="L-Aspartase-like"/>
</dbReference>
<organism evidence="9 10">
    <name type="scientific">Planifilum fulgidum</name>
    <dbReference type="NCBI Taxonomy" id="201973"/>
    <lineage>
        <taxon>Bacteria</taxon>
        <taxon>Bacillati</taxon>
        <taxon>Bacillota</taxon>
        <taxon>Bacilli</taxon>
        <taxon>Bacillales</taxon>
        <taxon>Thermoactinomycetaceae</taxon>
        <taxon>Planifilum</taxon>
    </lineage>
</organism>
<feature type="domain" description="Argininosuccinate lyase C-terminal" evidence="8">
    <location>
        <begin position="376"/>
        <end position="425"/>
    </location>
</feature>
<evidence type="ECO:0000313" key="9">
    <source>
        <dbReference type="EMBL" id="SFF99304.1"/>
    </source>
</evidence>
<evidence type="ECO:0000256" key="3">
    <source>
        <dbReference type="ARBA" id="ARBA00022571"/>
    </source>
</evidence>
<dbReference type="EMBL" id="FOOK01000011">
    <property type="protein sequence ID" value="SFF99304.1"/>
    <property type="molecule type" value="Genomic_DNA"/>
</dbReference>
<comment type="catalytic activity">
    <reaction evidence="6">
        <text>2-(N(omega)-L-arginino)succinate = fumarate + L-arginine</text>
        <dbReference type="Rhea" id="RHEA:24020"/>
        <dbReference type="ChEBI" id="CHEBI:29806"/>
        <dbReference type="ChEBI" id="CHEBI:32682"/>
        <dbReference type="ChEBI" id="CHEBI:57472"/>
        <dbReference type="EC" id="4.3.2.1"/>
    </reaction>
</comment>
<keyword evidence="6" id="KW-0963">Cytoplasm</keyword>
<name>A0A1I2N631_9BACL</name>
<dbReference type="AlphaFoldDB" id="A0A1I2N631"/>
<evidence type="ECO:0000259" key="7">
    <source>
        <dbReference type="Pfam" id="PF00206"/>
    </source>
</evidence>
<keyword evidence="10" id="KW-1185">Reference proteome</keyword>
<evidence type="ECO:0000256" key="4">
    <source>
        <dbReference type="ARBA" id="ARBA00022605"/>
    </source>
</evidence>
<dbReference type="PRINTS" id="PR00149">
    <property type="entry name" value="FUMRATELYASE"/>
</dbReference>
<dbReference type="InterPro" id="IPR009049">
    <property type="entry name" value="Argininosuccinate_lyase"/>
</dbReference>
<evidence type="ECO:0000256" key="1">
    <source>
        <dbReference type="ARBA" id="ARBA00004941"/>
    </source>
</evidence>
<feature type="domain" description="Fumarate lyase N-terminal" evidence="7">
    <location>
        <begin position="61"/>
        <end position="306"/>
    </location>
</feature>
<dbReference type="GO" id="GO:0005829">
    <property type="term" value="C:cytosol"/>
    <property type="evidence" value="ECO:0007669"/>
    <property type="project" value="TreeGrafter"/>
</dbReference>
<protein>
    <recommendedName>
        <fullName evidence="2 6">Argininosuccinate lyase</fullName>
        <shortName evidence="6">ASAL</shortName>
        <ecNumber evidence="2 6">4.3.2.1</ecNumber>
    </recommendedName>
    <alternativeName>
        <fullName evidence="6">Arginosuccinase</fullName>
    </alternativeName>
</protein>
<evidence type="ECO:0000256" key="5">
    <source>
        <dbReference type="ARBA" id="ARBA00023239"/>
    </source>
</evidence>
<evidence type="ECO:0000259" key="8">
    <source>
        <dbReference type="Pfam" id="PF14698"/>
    </source>
</evidence>
<dbReference type="RefSeq" id="WP_245752177.1">
    <property type="nucleotide sequence ID" value="NZ_FOOK01000011.1"/>
</dbReference>
<dbReference type="InterPro" id="IPR022761">
    <property type="entry name" value="Fumarate_lyase_N"/>
</dbReference>
<sequence>MERERQNREEWLRSEGTAFPGKTYVECLLKPLFNDQRDTLFHAMIQVHRAHVLMLYDRRILKRSEAARILRAVEEVARTDPRKLQYDPRYEDLFFLIEAKIAERIGEELAGNMHIARSRNDMGVAMYRIALRERILSLIEKTLSLREALLETVGQHLETVMPAYTHTQPAQPTTLGHYLLAVQDGLARDTARLKNAFHQVNRSPLGSAAITTTGFDICRDAVKEALGFDDLVENSYDAVAGADYLGETATAVALMMTNLGRWIQDLLLFCTREFQAVRVADPYVQISSIMPQKRNPVSVEHSRSLSSSAAADALAVLTMIHNTPFGDVVDTEDDLQPHLHRAIDKSRRVLELMTAVIRTLEVNRELLGRRAREGAITITEWADTMVREKGLPLRTAHRIAARIARSAWRENRELHELTPEEVRQKALEAAGVDLRFTDEELARLSDPLHFIRVRKCRGGPNPEETRRMLGERRQRLIREQRWLKDTLNRLERAQVRLMGRVGELTGKS</sequence>
<dbReference type="CDD" id="cd01359">
    <property type="entry name" value="Argininosuccinate_lyase"/>
    <property type="match status" value="1"/>
</dbReference>
<dbReference type="Pfam" id="PF00206">
    <property type="entry name" value="Lyase_1"/>
    <property type="match status" value="1"/>
</dbReference>
<dbReference type="Gene3D" id="1.10.40.30">
    <property type="entry name" value="Fumarase/aspartase (C-terminal domain)"/>
    <property type="match status" value="1"/>
</dbReference>
<dbReference type="PANTHER" id="PTHR43814">
    <property type="entry name" value="ARGININOSUCCINATE LYASE"/>
    <property type="match status" value="1"/>
</dbReference>
<dbReference type="Gene3D" id="1.20.200.10">
    <property type="entry name" value="Fumarase/aspartase (Central domain)"/>
    <property type="match status" value="1"/>
</dbReference>
<dbReference type="Pfam" id="PF14698">
    <property type="entry name" value="ASL_C2"/>
    <property type="match status" value="1"/>
</dbReference>
<dbReference type="SUPFAM" id="SSF48557">
    <property type="entry name" value="L-aspartase-like"/>
    <property type="match status" value="1"/>
</dbReference>
<evidence type="ECO:0000256" key="2">
    <source>
        <dbReference type="ARBA" id="ARBA00012338"/>
    </source>
</evidence>
<accession>A0A1I2N631</accession>
<dbReference type="InterPro" id="IPR000362">
    <property type="entry name" value="Fumarate_lyase_fam"/>
</dbReference>
<dbReference type="PRINTS" id="PR00145">
    <property type="entry name" value="ARGSUCLYASE"/>
</dbReference>
<dbReference type="HAMAP" id="MF_00006">
    <property type="entry name" value="Arg_succ_lyase"/>
    <property type="match status" value="1"/>
</dbReference>
<comment type="similarity">
    <text evidence="6">Belongs to the lyase 1 family. Argininosuccinate lyase subfamily.</text>
</comment>
<dbReference type="GO" id="GO:0042450">
    <property type="term" value="P:L-arginine biosynthetic process via ornithine"/>
    <property type="evidence" value="ECO:0007669"/>
    <property type="project" value="UniProtKB-UniRule"/>
</dbReference>
<comment type="pathway">
    <text evidence="1 6">Amino-acid biosynthesis; L-arginine biosynthesis; L-arginine from L-ornithine and carbamoyl phosphate: step 3/3.</text>
</comment>
<reference evidence="9 10" key="1">
    <citation type="submission" date="2016-10" db="EMBL/GenBank/DDBJ databases">
        <authorList>
            <person name="de Groot N.N."/>
        </authorList>
    </citation>
    <scope>NUCLEOTIDE SEQUENCE [LARGE SCALE GENOMIC DNA]</scope>
    <source>
        <strain evidence="9 10">DSM 44945</strain>
    </source>
</reference>
<dbReference type="UniPathway" id="UPA00068">
    <property type="reaction ID" value="UER00114"/>
</dbReference>
<gene>
    <name evidence="6" type="primary">argH</name>
    <name evidence="9" type="ORF">SAMN04488025_11176</name>
</gene>
<keyword evidence="3 6" id="KW-0055">Arginine biosynthesis</keyword>
<dbReference type="InterPro" id="IPR024083">
    <property type="entry name" value="Fumarase/histidase_N"/>
</dbReference>
<proteinExistence type="inferred from homology"/>
<dbReference type="STRING" id="201973.SAMN04488025_11176"/>
<dbReference type="PANTHER" id="PTHR43814:SF1">
    <property type="entry name" value="ARGININOSUCCINATE LYASE"/>
    <property type="match status" value="1"/>
</dbReference>
<dbReference type="EC" id="4.3.2.1" evidence="2 6"/>
<dbReference type="Gene3D" id="1.10.275.10">
    <property type="entry name" value="Fumarase/aspartase (N-terminal domain)"/>
    <property type="match status" value="1"/>
</dbReference>
<comment type="subcellular location">
    <subcellularLocation>
        <location evidence="6">Cytoplasm</location>
    </subcellularLocation>
</comment>
<dbReference type="Proteomes" id="UP000198661">
    <property type="component" value="Unassembled WGS sequence"/>
</dbReference>